<evidence type="ECO:0000256" key="3">
    <source>
        <dbReference type="ARBA" id="ARBA00022692"/>
    </source>
</evidence>
<name>A0ABS4EU47_9HYPH</name>
<keyword evidence="4 6" id="KW-1133">Transmembrane helix</keyword>
<feature type="transmembrane region" description="Helical" evidence="6">
    <location>
        <begin position="364"/>
        <end position="388"/>
    </location>
</feature>
<comment type="caution">
    <text evidence="8">The sequence shown here is derived from an EMBL/GenBank/DDBJ whole genome shotgun (WGS) entry which is preliminary data.</text>
</comment>
<dbReference type="InterPro" id="IPR036259">
    <property type="entry name" value="MFS_trans_sf"/>
</dbReference>
<dbReference type="EMBL" id="JAGGJV010000010">
    <property type="protein sequence ID" value="MBP1861462.1"/>
    <property type="molecule type" value="Genomic_DNA"/>
</dbReference>
<dbReference type="Proteomes" id="UP000823786">
    <property type="component" value="Unassembled WGS sequence"/>
</dbReference>
<feature type="transmembrane region" description="Helical" evidence="6">
    <location>
        <begin position="336"/>
        <end position="358"/>
    </location>
</feature>
<keyword evidence="9" id="KW-1185">Reference proteome</keyword>
<comment type="subcellular location">
    <subcellularLocation>
        <location evidence="1">Cell membrane</location>
        <topology evidence="1">Multi-pass membrane protein</topology>
    </subcellularLocation>
</comment>
<organism evidence="8 9">
    <name type="scientific">Rhizobium herbae</name>
    <dbReference type="NCBI Taxonomy" id="508661"/>
    <lineage>
        <taxon>Bacteria</taxon>
        <taxon>Pseudomonadati</taxon>
        <taxon>Pseudomonadota</taxon>
        <taxon>Alphaproteobacteria</taxon>
        <taxon>Hyphomicrobiales</taxon>
        <taxon>Rhizobiaceae</taxon>
        <taxon>Rhizobium/Agrobacterium group</taxon>
        <taxon>Rhizobium</taxon>
    </lineage>
</organism>
<evidence type="ECO:0000256" key="2">
    <source>
        <dbReference type="ARBA" id="ARBA00022475"/>
    </source>
</evidence>
<feature type="transmembrane region" description="Helical" evidence="6">
    <location>
        <begin position="247"/>
        <end position="266"/>
    </location>
</feature>
<reference evidence="8 9" key="1">
    <citation type="submission" date="2021-03" db="EMBL/GenBank/DDBJ databases">
        <title>Genomic Encyclopedia of Type Strains, Phase IV (KMG-IV): sequencing the most valuable type-strain genomes for metagenomic binning, comparative biology and taxonomic classification.</title>
        <authorList>
            <person name="Goeker M."/>
        </authorList>
    </citation>
    <scope>NUCLEOTIDE SEQUENCE [LARGE SCALE GENOMIC DNA]</scope>
    <source>
        <strain evidence="8 9">DSM 26427</strain>
    </source>
</reference>
<dbReference type="Gene3D" id="1.20.1250.20">
    <property type="entry name" value="MFS general substrate transporter like domains"/>
    <property type="match status" value="1"/>
</dbReference>
<dbReference type="InterPro" id="IPR050189">
    <property type="entry name" value="MFS_Efflux_Transporters"/>
</dbReference>
<feature type="domain" description="Major facilitator superfamily (MFS) profile" evidence="7">
    <location>
        <begin position="1"/>
        <end position="397"/>
    </location>
</feature>
<feature type="transmembrane region" description="Helical" evidence="6">
    <location>
        <begin position="47"/>
        <end position="67"/>
    </location>
</feature>
<evidence type="ECO:0000313" key="8">
    <source>
        <dbReference type="EMBL" id="MBP1861462.1"/>
    </source>
</evidence>
<evidence type="ECO:0000313" key="9">
    <source>
        <dbReference type="Proteomes" id="UP000823786"/>
    </source>
</evidence>
<sequence>MQNVSAGVQQGLLLVAVAWLAPIGSTLFAPVLPQMIAHFSDVPRAELLAPLALVTPALFVALLAPLAGILADRTGRKRLLLAALAFYAAAGIAPYWIDNLNGIIVSRVVVGIAEAGVMTASTALICDYFTGERRAHWLSVQFGSASLVATFCFMLAGFLGGYDWRAPFLVYGATALFIPLVLMLIFEPAPVAPEARVLVRENRAPGLFTPRFIACLALTLLCGMLFYVTPVHISLVLSERGFTDAGMLGLASAIGSIGVVVGAVAFRIQSQRSIGMLLVVAMAAQAIGYAVLYTQPSWAAGAMGMFINNIGCGISLPLVLAFTMSNLRSDYRGRASGIWTSMFFIGQFVCPIGVNAIAAASGGMVAAMAVFAGITLFAALVFLAGLIFGHSFKEPATAGRDIMPVH</sequence>
<feature type="transmembrane region" description="Helical" evidence="6">
    <location>
        <begin position="79"/>
        <end position="97"/>
    </location>
</feature>
<gene>
    <name evidence="8" type="ORF">J2Z75_004991</name>
</gene>
<evidence type="ECO:0000256" key="4">
    <source>
        <dbReference type="ARBA" id="ARBA00022989"/>
    </source>
</evidence>
<keyword evidence="5 6" id="KW-0472">Membrane</keyword>
<dbReference type="RefSeq" id="WP_209855738.1">
    <property type="nucleotide sequence ID" value="NZ_JAGGJV010000010.1"/>
</dbReference>
<feature type="transmembrane region" description="Helical" evidence="6">
    <location>
        <begin position="298"/>
        <end position="324"/>
    </location>
</feature>
<dbReference type="InterPro" id="IPR011701">
    <property type="entry name" value="MFS"/>
</dbReference>
<evidence type="ECO:0000259" key="7">
    <source>
        <dbReference type="PROSITE" id="PS50850"/>
    </source>
</evidence>
<protein>
    <submittedName>
        <fullName evidence="8">MFS family permease</fullName>
    </submittedName>
</protein>
<dbReference type="SUPFAM" id="SSF103473">
    <property type="entry name" value="MFS general substrate transporter"/>
    <property type="match status" value="1"/>
</dbReference>
<dbReference type="InterPro" id="IPR020846">
    <property type="entry name" value="MFS_dom"/>
</dbReference>
<feature type="transmembrane region" description="Helical" evidence="6">
    <location>
        <begin position="168"/>
        <end position="186"/>
    </location>
</feature>
<accession>A0ABS4EU47</accession>
<feature type="transmembrane region" description="Helical" evidence="6">
    <location>
        <begin position="207"/>
        <end position="227"/>
    </location>
</feature>
<dbReference type="PROSITE" id="PS50850">
    <property type="entry name" value="MFS"/>
    <property type="match status" value="1"/>
</dbReference>
<evidence type="ECO:0000256" key="6">
    <source>
        <dbReference type="SAM" id="Phobius"/>
    </source>
</evidence>
<evidence type="ECO:0000256" key="5">
    <source>
        <dbReference type="ARBA" id="ARBA00023136"/>
    </source>
</evidence>
<dbReference type="Pfam" id="PF07690">
    <property type="entry name" value="MFS_1"/>
    <property type="match status" value="1"/>
</dbReference>
<feature type="transmembrane region" description="Helical" evidence="6">
    <location>
        <begin position="12"/>
        <end position="32"/>
    </location>
</feature>
<keyword evidence="3 6" id="KW-0812">Transmembrane</keyword>
<keyword evidence="2" id="KW-1003">Cell membrane</keyword>
<feature type="transmembrane region" description="Helical" evidence="6">
    <location>
        <begin position="273"/>
        <end position="292"/>
    </location>
</feature>
<feature type="transmembrane region" description="Helical" evidence="6">
    <location>
        <begin position="103"/>
        <end position="126"/>
    </location>
</feature>
<evidence type="ECO:0000256" key="1">
    <source>
        <dbReference type="ARBA" id="ARBA00004651"/>
    </source>
</evidence>
<proteinExistence type="predicted"/>
<dbReference type="PANTHER" id="PTHR43124:SF3">
    <property type="entry name" value="CHLORAMPHENICOL EFFLUX PUMP RV0191"/>
    <property type="match status" value="1"/>
</dbReference>
<feature type="transmembrane region" description="Helical" evidence="6">
    <location>
        <begin position="138"/>
        <end position="162"/>
    </location>
</feature>
<dbReference type="CDD" id="cd17473">
    <property type="entry name" value="MFS_arabinose_efflux_permease_like"/>
    <property type="match status" value="1"/>
</dbReference>
<dbReference type="PANTHER" id="PTHR43124">
    <property type="entry name" value="PURINE EFFLUX PUMP PBUE"/>
    <property type="match status" value="1"/>
</dbReference>